<dbReference type="Gene3D" id="1.10.10.60">
    <property type="entry name" value="Homeodomain-like"/>
    <property type="match status" value="1"/>
</dbReference>
<accession>A0AAX2MFQ8</accession>
<dbReference type="Proteomes" id="UP000254029">
    <property type="component" value="Unassembled WGS sequence"/>
</dbReference>
<dbReference type="PANTHER" id="PTHR37812">
    <property type="entry name" value="MU-LIKE PROPHAGE FLUMU PROTEIN C"/>
    <property type="match status" value="1"/>
</dbReference>
<comment type="caution">
    <text evidence="3">The sequence shown here is derived from an EMBL/GenBank/DDBJ whole genome shotgun (WGS) entry which is preliminary data.</text>
</comment>
<feature type="domain" description="Mor transcription activator" evidence="2">
    <location>
        <begin position="20"/>
        <end position="120"/>
    </location>
</feature>
<dbReference type="EMBL" id="UIGR01000003">
    <property type="protein sequence ID" value="SUY93548.1"/>
    <property type="molecule type" value="Genomic_DNA"/>
</dbReference>
<organism evidence="3 4">
    <name type="scientific">Chromobacterium violaceum</name>
    <dbReference type="NCBI Taxonomy" id="536"/>
    <lineage>
        <taxon>Bacteria</taxon>
        <taxon>Pseudomonadati</taxon>
        <taxon>Pseudomonadota</taxon>
        <taxon>Betaproteobacteria</taxon>
        <taxon>Neisseriales</taxon>
        <taxon>Chromobacteriaceae</taxon>
        <taxon>Chromobacterium</taxon>
    </lineage>
</organism>
<dbReference type="PANTHER" id="PTHR37812:SF1">
    <property type="entry name" value="MU-LIKE PROPHAGE FLUMU PROTEIN C"/>
    <property type="match status" value="1"/>
</dbReference>
<dbReference type="InterPro" id="IPR052411">
    <property type="entry name" value="c-mor_Regulatory_Protein"/>
</dbReference>
<feature type="compositionally biased region" description="Basic and acidic residues" evidence="1">
    <location>
        <begin position="123"/>
        <end position="143"/>
    </location>
</feature>
<reference evidence="3 4" key="1">
    <citation type="submission" date="2018-06" db="EMBL/GenBank/DDBJ databases">
        <authorList>
            <consortium name="Pathogen Informatics"/>
            <person name="Doyle S."/>
        </authorList>
    </citation>
    <scope>NUCLEOTIDE SEQUENCE [LARGE SCALE GENOMIC DNA]</scope>
    <source>
        <strain evidence="3 4">NCTC8684</strain>
    </source>
</reference>
<dbReference type="Pfam" id="PF08765">
    <property type="entry name" value="Mor"/>
    <property type="match status" value="1"/>
</dbReference>
<evidence type="ECO:0000259" key="2">
    <source>
        <dbReference type="Pfam" id="PF08765"/>
    </source>
</evidence>
<proteinExistence type="predicted"/>
<dbReference type="InterPro" id="IPR009057">
    <property type="entry name" value="Homeodomain-like_sf"/>
</dbReference>
<name>A0AAX2MFQ8_CHRVL</name>
<evidence type="ECO:0000256" key="1">
    <source>
        <dbReference type="SAM" id="MobiDB-lite"/>
    </source>
</evidence>
<feature type="region of interest" description="Disordered" evidence="1">
    <location>
        <begin position="117"/>
        <end position="143"/>
    </location>
</feature>
<gene>
    <name evidence="3" type="ORF">NCTC8684_04685</name>
</gene>
<dbReference type="SUPFAM" id="SSF46689">
    <property type="entry name" value="Homeodomain-like"/>
    <property type="match status" value="1"/>
</dbReference>
<evidence type="ECO:0000313" key="3">
    <source>
        <dbReference type="EMBL" id="SUY93548.1"/>
    </source>
</evidence>
<dbReference type="AlphaFoldDB" id="A0AAX2MFQ8"/>
<dbReference type="InterPro" id="IPR014875">
    <property type="entry name" value="Mor_transcription_activator"/>
</dbReference>
<evidence type="ECO:0000313" key="4">
    <source>
        <dbReference type="Proteomes" id="UP000254029"/>
    </source>
</evidence>
<dbReference type="RefSeq" id="WP_076226395.1">
    <property type="nucleotide sequence ID" value="NZ_JBHMEH010000088.1"/>
</dbReference>
<protein>
    <submittedName>
        <fullName evidence="3">Uncharacterized conserved protein</fullName>
    </submittedName>
</protein>
<sequence length="143" mass="16705">MRPKEFTAGRKWKSTVSGAEITASLAAVIGQSLQKRGLTEHDSDDIALEVMQEVRRTYGGQNLYFPQEQGQSISERDAEIYKRYTNGELSVQEIALEYGISLQWAYHIVRTVRVKQQQEQEEEKQAQREKEHTRWKRENWSSE</sequence>